<feature type="domain" description="HSA" evidence="4">
    <location>
        <begin position="125"/>
        <end position="195"/>
    </location>
</feature>
<evidence type="ECO:0000256" key="1">
    <source>
        <dbReference type="ARBA" id="ARBA00004123"/>
    </source>
</evidence>
<dbReference type="GO" id="GO:0035267">
    <property type="term" value="C:NuA4 histone acetyltransferase complex"/>
    <property type="evidence" value="ECO:0007669"/>
    <property type="project" value="TreeGrafter"/>
</dbReference>
<dbReference type="AlphaFoldDB" id="A0A0M3J6U6"/>
<proteinExistence type="predicted"/>
<feature type="region of interest" description="Disordered" evidence="3">
    <location>
        <begin position="47"/>
        <end position="68"/>
    </location>
</feature>
<evidence type="ECO:0000256" key="3">
    <source>
        <dbReference type="SAM" id="MobiDB-lite"/>
    </source>
</evidence>
<dbReference type="GO" id="GO:0000812">
    <property type="term" value="C:Swr1 complex"/>
    <property type="evidence" value="ECO:0007669"/>
    <property type="project" value="TreeGrafter"/>
</dbReference>
<dbReference type="PROSITE" id="PS51204">
    <property type="entry name" value="HSA"/>
    <property type="match status" value="1"/>
</dbReference>
<dbReference type="GO" id="GO:0006281">
    <property type="term" value="P:DNA repair"/>
    <property type="evidence" value="ECO:0007669"/>
    <property type="project" value="TreeGrafter"/>
</dbReference>
<sequence>LMSLFTSPKITSKPESGNNSTAQHSPRISCDSTKLLPIEVKVEDVVPDSPSVSYSEQQPSTSSAMTVSQSGVSLSGVASQATPTPRSSVAIGTESNVERAAKQEAQVLARVAELRRQGLWTASRLPMIDMPARNKTHWDYLLEEMRWMAADFRQERTFKRHAAKKTLNRLMLIESWRILRDAEYTRFFVCSQCAR</sequence>
<keyword evidence="2" id="KW-0539">Nucleus</keyword>
<dbReference type="InterPro" id="IPR014012">
    <property type="entry name" value="HSA_dom"/>
</dbReference>
<evidence type="ECO:0000256" key="2">
    <source>
        <dbReference type="ARBA" id="ARBA00023242"/>
    </source>
</evidence>
<feature type="region of interest" description="Disordered" evidence="3">
    <location>
        <begin position="1"/>
        <end position="30"/>
    </location>
</feature>
<comment type="subcellular location">
    <subcellularLocation>
        <location evidence="1">Nucleus</location>
    </subcellularLocation>
</comment>
<feature type="compositionally biased region" description="Polar residues" evidence="3">
    <location>
        <begin position="57"/>
        <end position="68"/>
    </location>
</feature>
<accession>A0A0M3J6U6</accession>
<dbReference type="GO" id="GO:0003682">
    <property type="term" value="F:chromatin binding"/>
    <property type="evidence" value="ECO:0007669"/>
    <property type="project" value="TreeGrafter"/>
</dbReference>
<name>A0A0M3J6U6_ANISI</name>
<dbReference type="SMART" id="SM00573">
    <property type="entry name" value="HSA"/>
    <property type="match status" value="1"/>
</dbReference>
<organism evidence="5">
    <name type="scientific">Anisakis simplex</name>
    <name type="common">Herring worm</name>
    <dbReference type="NCBI Taxonomy" id="6269"/>
    <lineage>
        <taxon>Eukaryota</taxon>
        <taxon>Metazoa</taxon>
        <taxon>Ecdysozoa</taxon>
        <taxon>Nematoda</taxon>
        <taxon>Chromadorea</taxon>
        <taxon>Rhabditida</taxon>
        <taxon>Spirurina</taxon>
        <taxon>Ascaridomorpha</taxon>
        <taxon>Ascaridoidea</taxon>
        <taxon>Anisakidae</taxon>
        <taxon>Anisakis</taxon>
        <taxon>Anisakis simplex complex</taxon>
    </lineage>
</organism>
<dbReference type="WBParaSite" id="ASIM_0000328701-mRNA-1">
    <property type="protein sequence ID" value="ASIM_0000328701-mRNA-1"/>
    <property type="gene ID" value="ASIM_0000328701"/>
</dbReference>
<dbReference type="Pfam" id="PF07529">
    <property type="entry name" value="HSA"/>
    <property type="match status" value="1"/>
</dbReference>
<evidence type="ECO:0000313" key="5">
    <source>
        <dbReference type="WBParaSite" id="ASIM_0000328701-mRNA-1"/>
    </source>
</evidence>
<dbReference type="PANTHER" id="PTHR46459:SF1">
    <property type="entry name" value="E1A-BINDING PROTEIN P400"/>
    <property type="match status" value="1"/>
</dbReference>
<protein>
    <submittedName>
        <fullName evidence="5">Helicase ssl-1 (inferred by orthology to a C. elegans protein)</fullName>
    </submittedName>
</protein>
<evidence type="ECO:0000259" key="4">
    <source>
        <dbReference type="PROSITE" id="PS51204"/>
    </source>
</evidence>
<reference evidence="5" key="1">
    <citation type="submission" date="2017-02" db="UniProtKB">
        <authorList>
            <consortium name="WormBaseParasite"/>
        </authorList>
    </citation>
    <scope>IDENTIFICATION</scope>
</reference>
<dbReference type="PANTHER" id="PTHR46459">
    <property type="entry name" value="E1A-BINDING PROTEIN P400-RELATED"/>
    <property type="match status" value="1"/>
</dbReference>
<feature type="compositionally biased region" description="Low complexity" evidence="3">
    <location>
        <begin position="47"/>
        <end position="56"/>
    </location>
</feature>